<organism evidence="1 2">
    <name type="scientific">Tannerella sp. oral taxon BU063 isolate Cell 2</name>
    <dbReference type="NCBI Taxonomy" id="1411148"/>
    <lineage>
        <taxon>Bacteria</taxon>
        <taxon>Pseudomonadati</taxon>
        <taxon>Bacteroidota</taxon>
        <taxon>Bacteroidia</taxon>
        <taxon>Bacteroidales</taxon>
        <taxon>Tannerellaceae</taxon>
        <taxon>Tannerella</taxon>
    </lineage>
</organism>
<comment type="caution">
    <text evidence="1">The sequence shown here is derived from an EMBL/GenBank/DDBJ whole genome shotgun (WGS) entry which is preliminary data.</text>
</comment>
<reference evidence="1 2" key="1">
    <citation type="submission" date="2013-11" db="EMBL/GenBank/DDBJ databases">
        <title>Single cell genomics of uncultured Tannerella BU063 (oral taxon 286).</title>
        <authorList>
            <person name="Beall C.J."/>
            <person name="Campbell A.G."/>
            <person name="Griffen A.L."/>
            <person name="Podar M."/>
            <person name="Leys E.J."/>
        </authorList>
    </citation>
    <scope>NUCLEOTIDE SEQUENCE [LARGE SCALE GENOMIC DNA]</scope>
    <source>
        <strain evidence="1">Cell 2</strain>
    </source>
</reference>
<proteinExistence type="predicted"/>
<name>W2C559_9BACT</name>
<protein>
    <submittedName>
        <fullName evidence="1">Uncharacterized protein</fullName>
    </submittedName>
</protein>
<evidence type="ECO:0000313" key="2">
    <source>
        <dbReference type="Proteomes" id="UP000018837"/>
    </source>
</evidence>
<evidence type="ECO:0000313" key="1">
    <source>
        <dbReference type="EMBL" id="ETK02188.1"/>
    </source>
</evidence>
<dbReference type="Proteomes" id="UP000018837">
    <property type="component" value="Unassembled WGS sequence"/>
</dbReference>
<sequence>MWIGLFCGAYSMVGADENGCDYDSFLRPLRAGEQAQFVGTN</sequence>
<accession>W2C559</accession>
<dbReference type="AlphaFoldDB" id="W2C559"/>
<gene>
    <name evidence="1" type="ORF">N425_05715</name>
</gene>
<dbReference type="EMBL" id="AYUF01000391">
    <property type="protein sequence ID" value="ETK02188.1"/>
    <property type="molecule type" value="Genomic_DNA"/>
</dbReference>